<keyword evidence="3" id="KW-1185">Reference proteome</keyword>
<dbReference type="EMBL" id="OZ034813">
    <property type="protein sequence ID" value="CAL1354758.1"/>
    <property type="molecule type" value="Genomic_DNA"/>
</dbReference>
<reference evidence="2 3" key="1">
    <citation type="submission" date="2024-04" db="EMBL/GenBank/DDBJ databases">
        <authorList>
            <person name="Fracassetti M."/>
        </authorList>
    </citation>
    <scope>NUCLEOTIDE SEQUENCE [LARGE SCALE GENOMIC DNA]</scope>
</reference>
<evidence type="ECO:0000256" key="1">
    <source>
        <dbReference type="SAM" id="MobiDB-lite"/>
    </source>
</evidence>
<feature type="region of interest" description="Disordered" evidence="1">
    <location>
        <begin position="1"/>
        <end position="29"/>
    </location>
</feature>
<gene>
    <name evidence="2" type="ORF">LTRI10_LOCUS2549</name>
</gene>
<evidence type="ECO:0000313" key="3">
    <source>
        <dbReference type="Proteomes" id="UP001497516"/>
    </source>
</evidence>
<dbReference type="Proteomes" id="UP001497516">
    <property type="component" value="Chromosome 1"/>
</dbReference>
<protein>
    <submittedName>
        <fullName evidence="2">Uncharacterized protein</fullName>
    </submittedName>
</protein>
<name>A0AAV2CFW1_9ROSI</name>
<sequence length="96" mass="10826">MHCRSPLPIRAPPPSSNPVAEPSKEKPESSCAVEEEGFELFVPPISSSSLPSPPRRRRLTKICRRSSWPLAEVNREEAAFFRASCRSNLCDRDWGF</sequence>
<organism evidence="2 3">
    <name type="scientific">Linum trigynum</name>
    <dbReference type="NCBI Taxonomy" id="586398"/>
    <lineage>
        <taxon>Eukaryota</taxon>
        <taxon>Viridiplantae</taxon>
        <taxon>Streptophyta</taxon>
        <taxon>Embryophyta</taxon>
        <taxon>Tracheophyta</taxon>
        <taxon>Spermatophyta</taxon>
        <taxon>Magnoliopsida</taxon>
        <taxon>eudicotyledons</taxon>
        <taxon>Gunneridae</taxon>
        <taxon>Pentapetalae</taxon>
        <taxon>rosids</taxon>
        <taxon>fabids</taxon>
        <taxon>Malpighiales</taxon>
        <taxon>Linaceae</taxon>
        <taxon>Linum</taxon>
    </lineage>
</organism>
<evidence type="ECO:0000313" key="2">
    <source>
        <dbReference type="EMBL" id="CAL1354758.1"/>
    </source>
</evidence>
<proteinExistence type="predicted"/>
<accession>A0AAV2CFW1</accession>
<dbReference type="AlphaFoldDB" id="A0AAV2CFW1"/>